<dbReference type="Pfam" id="PF01926">
    <property type="entry name" value="MMR_HSR1"/>
    <property type="match status" value="1"/>
</dbReference>
<evidence type="ECO:0000259" key="2">
    <source>
        <dbReference type="Pfam" id="PF21516"/>
    </source>
</evidence>
<dbReference type="InterPro" id="IPR019988">
    <property type="entry name" value="GTP-bd_ribosome_bgen_YqeH"/>
</dbReference>
<dbReference type="InterPro" id="IPR048422">
    <property type="entry name" value="NOA1/YqeH-like_C"/>
</dbReference>
<name>A0A1M7SPF4_FERGO</name>
<evidence type="ECO:0000313" key="4">
    <source>
        <dbReference type="Proteomes" id="UP000184207"/>
    </source>
</evidence>
<dbReference type="EMBL" id="FRDJ01000005">
    <property type="protein sequence ID" value="SHN60407.1"/>
    <property type="molecule type" value="Genomic_DNA"/>
</dbReference>
<dbReference type="InterPro" id="IPR006073">
    <property type="entry name" value="GTP-bd"/>
</dbReference>
<evidence type="ECO:0000259" key="1">
    <source>
        <dbReference type="Pfam" id="PF01926"/>
    </source>
</evidence>
<dbReference type="PANTHER" id="PTHR46434:SF1">
    <property type="entry name" value="GENETIC INTERACTOR OF PROHIBITINS 3, MITOCHONDRIAL"/>
    <property type="match status" value="1"/>
</dbReference>
<evidence type="ECO:0000313" key="3">
    <source>
        <dbReference type="EMBL" id="SHN60407.1"/>
    </source>
</evidence>
<gene>
    <name evidence="3" type="ORF">SAMN02745226_01110</name>
</gene>
<dbReference type="GO" id="GO:0005525">
    <property type="term" value="F:GTP binding"/>
    <property type="evidence" value="ECO:0007669"/>
    <property type="project" value="InterPro"/>
</dbReference>
<dbReference type="InterPro" id="IPR027417">
    <property type="entry name" value="P-loop_NTPase"/>
</dbReference>
<dbReference type="CDD" id="cd01855">
    <property type="entry name" value="YqeH"/>
    <property type="match status" value="1"/>
</dbReference>
<dbReference type="Pfam" id="PF21516">
    <property type="entry name" value="YqeH-like_C"/>
    <property type="match status" value="1"/>
</dbReference>
<dbReference type="Gene3D" id="3.40.50.300">
    <property type="entry name" value="P-loop containing nucleotide triphosphate hydrolases"/>
    <property type="match status" value="1"/>
</dbReference>
<dbReference type="PANTHER" id="PTHR46434">
    <property type="entry name" value="GENETIC INTERACTOR OF PROHIBITINS 3, MITOCHONDRIAL"/>
    <property type="match status" value="1"/>
</dbReference>
<reference evidence="4" key="1">
    <citation type="submission" date="2016-12" db="EMBL/GenBank/DDBJ databases">
        <authorList>
            <person name="Varghese N."/>
            <person name="Submissions S."/>
        </authorList>
    </citation>
    <scope>NUCLEOTIDE SEQUENCE [LARGE SCALE GENOMIC DNA]</scope>
    <source>
        <strain evidence="4">DSM 13020</strain>
    </source>
</reference>
<proteinExistence type="predicted"/>
<dbReference type="AlphaFoldDB" id="A0A1M7SPF4"/>
<protein>
    <submittedName>
        <fullName evidence="3">Uncharacterized protein</fullName>
    </submittedName>
</protein>
<feature type="domain" description="G" evidence="1">
    <location>
        <begin position="174"/>
        <end position="226"/>
    </location>
</feature>
<keyword evidence="4" id="KW-1185">Reference proteome</keyword>
<feature type="domain" description="NOA1/YqeH-like C-terminal" evidence="2">
    <location>
        <begin position="283"/>
        <end position="373"/>
    </location>
</feature>
<sequence length="383" mass="43717">MTNNQGASMTHRDTKKSECPGCGAEIQFEHPGKPGFIPYEVYEKRLKEGKEIICQRCFKLKNYGMFTSEADEDQIMDFLMKVLKKFKNVMYVFDVFDFEGTFRPEIIELLEKNNVIFVANKFDTLPKTVGANQLKQWLIKRINVPNAQIYITSTKNRFGISKLKKDLERLTGSILVLGVTNVGKSSILKSITESSVTVSPYPGTTIGLVEHKIGKLKIFDAPGIVVGDRMIELFDPECQSKILAKGEVTRKTFKPYPEEMIFIGGLCKLNAVYVPDETLRPIFQIYAPENVAFHKTKNENFINNYSKYFGKVLVPPCGKFDVSILNFKEEEIVVDENQELSISGFCWINVKRGPVKFKLTLPQDVNVYVREALMQPKRKFNKI</sequence>
<dbReference type="STRING" id="1121883.SAMN02745226_01110"/>
<organism evidence="3 4">
    <name type="scientific">Fervidobacterium gondwanense DSM 13020</name>
    <dbReference type="NCBI Taxonomy" id="1121883"/>
    <lineage>
        <taxon>Bacteria</taxon>
        <taxon>Thermotogati</taxon>
        <taxon>Thermotogota</taxon>
        <taxon>Thermotogae</taxon>
        <taxon>Thermotogales</taxon>
        <taxon>Fervidobacteriaceae</taxon>
        <taxon>Fervidobacterium</taxon>
    </lineage>
</organism>
<dbReference type="RefSeq" id="WP_245789538.1">
    <property type="nucleotide sequence ID" value="NZ_FRDJ01000005.1"/>
</dbReference>
<dbReference type="InterPro" id="IPR050896">
    <property type="entry name" value="Mito_lipid_metab_GTPase"/>
</dbReference>
<accession>A0A1M7SPF4</accession>
<dbReference type="SUPFAM" id="SSF52540">
    <property type="entry name" value="P-loop containing nucleoside triphosphate hydrolases"/>
    <property type="match status" value="1"/>
</dbReference>
<dbReference type="NCBIfam" id="TIGR03597">
    <property type="entry name" value="GTPase_YqeH"/>
    <property type="match status" value="1"/>
</dbReference>
<dbReference type="Proteomes" id="UP000184207">
    <property type="component" value="Unassembled WGS sequence"/>
</dbReference>